<dbReference type="AlphaFoldDB" id="A0A6J7ZXG2"/>
<proteinExistence type="inferred from homology"/>
<dbReference type="GO" id="GO:0005868">
    <property type="term" value="C:cytoplasmic dynein complex"/>
    <property type="evidence" value="ECO:0007669"/>
    <property type="project" value="TreeGrafter"/>
</dbReference>
<name>A0A6J7ZXG2_MYTCO</name>
<dbReference type="CDD" id="cd21451">
    <property type="entry name" value="DLC-like_TCTEX1D"/>
    <property type="match status" value="1"/>
</dbReference>
<feature type="region of interest" description="Disordered" evidence="2">
    <location>
        <begin position="1"/>
        <end position="62"/>
    </location>
</feature>
<feature type="compositionally biased region" description="Polar residues" evidence="2">
    <location>
        <begin position="43"/>
        <end position="53"/>
    </location>
</feature>
<dbReference type="EMBL" id="CACVKT020000154">
    <property type="protein sequence ID" value="CAC5356341.1"/>
    <property type="molecule type" value="Genomic_DNA"/>
</dbReference>
<gene>
    <name evidence="3" type="ORF">MCOR_557</name>
</gene>
<evidence type="ECO:0000313" key="4">
    <source>
        <dbReference type="Proteomes" id="UP000507470"/>
    </source>
</evidence>
<dbReference type="PANTHER" id="PTHR21255">
    <property type="entry name" value="T-COMPLEX-ASSOCIATED-TESTIS-EXPRESSED 1/ DYNEIN LIGHT CHAIN"/>
    <property type="match status" value="1"/>
</dbReference>
<dbReference type="Proteomes" id="UP000507470">
    <property type="component" value="Unassembled WGS sequence"/>
</dbReference>
<organism evidence="3 4">
    <name type="scientific">Mytilus coruscus</name>
    <name type="common">Sea mussel</name>
    <dbReference type="NCBI Taxonomy" id="42192"/>
    <lineage>
        <taxon>Eukaryota</taxon>
        <taxon>Metazoa</taxon>
        <taxon>Spiralia</taxon>
        <taxon>Lophotrochozoa</taxon>
        <taxon>Mollusca</taxon>
        <taxon>Bivalvia</taxon>
        <taxon>Autobranchia</taxon>
        <taxon>Pteriomorphia</taxon>
        <taxon>Mytilida</taxon>
        <taxon>Mytiloidea</taxon>
        <taxon>Mytilidae</taxon>
        <taxon>Mytilinae</taxon>
        <taxon>Mytilus</taxon>
    </lineage>
</organism>
<dbReference type="GO" id="GO:0005737">
    <property type="term" value="C:cytoplasm"/>
    <property type="evidence" value="ECO:0007669"/>
    <property type="project" value="TreeGrafter"/>
</dbReference>
<feature type="compositionally biased region" description="Polar residues" evidence="2">
    <location>
        <begin position="14"/>
        <end position="24"/>
    </location>
</feature>
<evidence type="ECO:0000313" key="3">
    <source>
        <dbReference type="EMBL" id="CAC5356341.1"/>
    </source>
</evidence>
<dbReference type="OrthoDB" id="10248487at2759"/>
<dbReference type="InterPro" id="IPR038586">
    <property type="entry name" value="Tctex-1-like_sf"/>
</dbReference>
<evidence type="ECO:0000256" key="1">
    <source>
        <dbReference type="ARBA" id="ARBA00005361"/>
    </source>
</evidence>
<feature type="compositionally biased region" description="Low complexity" evidence="2">
    <location>
        <begin position="1"/>
        <end position="12"/>
    </location>
</feature>
<comment type="similarity">
    <text evidence="1">Belongs to the dynein light chain Tctex-type family.</text>
</comment>
<sequence length="180" mass="20367">MLGKLKAMAKKASISETEGGSTMGPNLRRMSHFSFGRRPSMASRGSISGTSYTKPPGPKVRYENTYRFTPKDGEKFKSSKAKEILKDVVTSYINKNETYDPNMCKKSAPTMCDIIQEKLKDLQSPRYKYVVQVLMGQSSDQCLRSTSRCLWNTNTDDFAEFHYSVNDMFVSATVYAVFLE</sequence>
<protein>
    <recommendedName>
        <fullName evidence="5">TCTEX1D2</fullName>
    </recommendedName>
</protein>
<evidence type="ECO:0008006" key="5">
    <source>
        <dbReference type="Google" id="ProtNLM"/>
    </source>
</evidence>
<dbReference type="PANTHER" id="PTHR21255:SF65">
    <property type="entry name" value="TCTEX1 DOMAIN-CONTAINING PROTEIN 2"/>
    <property type="match status" value="1"/>
</dbReference>
<dbReference type="Gene3D" id="3.30.1140.40">
    <property type="entry name" value="Tctex-1"/>
    <property type="match status" value="1"/>
</dbReference>
<dbReference type="GO" id="GO:0007018">
    <property type="term" value="P:microtubule-based movement"/>
    <property type="evidence" value="ECO:0007669"/>
    <property type="project" value="TreeGrafter"/>
</dbReference>
<evidence type="ECO:0000256" key="2">
    <source>
        <dbReference type="SAM" id="MobiDB-lite"/>
    </source>
</evidence>
<dbReference type="GO" id="GO:0045505">
    <property type="term" value="F:dynein intermediate chain binding"/>
    <property type="evidence" value="ECO:0007669"/>
    <property type="project" value="TreeGrafter"/>
</dbReference>
<reference evidence="3 4" key="1">
    <citation type="submission" date="2020-06" db="EMBL/GenBank/DDBJ databases">
        <authorList>
            <person name="Li R."/>
            <person name="Bekaert M."/>
        </authorList>
    </citation>
    <scope>NUCLEOTIDE SEQUENCE [LARGE SCALE GENOMIC DNA]</scope>
    <source>
        <strain evidence="4">wild</strain>
    </source>
</reference>
<dbReference type="InterPro" id="IPR005334">
    <property type="entry name" value="Tctex-1-like"/>
</dbReference>
<accession>A0A6J7ZXG2</accession>
<dbReference type="Pfam" id="PF03645">
    <property type="entry name" value="Tctex-1"/>
    <property type="match status" value="1"/>
</dbReference>
<keyword evidence="4" id="KW-1185">Reference proteome</keyword>